<evidence type="ECO:0000256" key="7">
    <source>
        <dbReference type="ARBA" id="ARBA00035120"/>
    </source>
</evidence>
<keyword evidence="3 10" id="KW-0812">Transmembrane</keyword>
<dbReference type="EMBL" id="JAAXZR010000026">
    <property type="protein sequence ID" value="NLT80320.1"/>
    <property type="molecule type" value="Genomic_DNA"/>
</dbReference>
<dbReference type="InterPro" id="IPR003691">
    <property type="entry name" value="FluC"/>
</dbReference>
<name>A0A971D037_9BIFI</name>
<feature type="transmembrane region" description="Helical" evidence="10">
    <location>
        <begin position="12"/>
        <end position="35"/>
    </location>
</feature>
<dbReference type="Pfam" id="PF02537">
    <property type="entry name" value="CRCB"/>
    <property type="match status" value="1"/>
</dbReference>
<keyword evidence="10" id="KW-0813">Transport</keyword>
<feature type="binding site" evidence="10">
    <location>
        <position position="99"/>
    </location>
    <ligand>
        <name>Na(+)</name>
        <dbReference type="ChEBI" id="CHEBI:29101"/>
        <note>structural</note>
    </ligand>
</feature>
<evidence type="ECO:0000256" key="8">
    <source>
        <dbReference type="ARBA" id="ARBA00035585"/>
    </source>
</evidence>
<evidence type="ECO:0000256" key="9">
    <source>
        <dbReference type="ARBA" id="ARBA00049940"/>
    </source>
</evidence>
<evidence type="ECO:0000256" key="6">
    <source>
        <dbReference type="ARBA" id="ARBA00023303"/>
    </source>
</evidence>
<feature type="transmembrane region" description="Helical" evidence="10">
    <location>
        <begin position="121"/>
        <end position="142"/>
    </location>
</feature>
<comment type="catalytic activity">
    <reaction evidence="8">
        <text>fluoride(in) = fluoride(out)</text>
        <dbReference type="Rhea" id="RHEA:76159"/>
        <dbReference type="ChEBI" id="CHEBI:17051"/>
    </reaction>
    <physiologicalReaction direction="left-to-right" evidence="8">
        <dbReference type="Rhea" id="RHEA:76160"/>
    </physiologicalReaction>
</comment>
<dbReference type="HAMAP" id="MF_00454">
    <property type="entry name" value="FluC"/>
    <property type="match status" value="1"/>
</dbReference>
<feature type="transmembrane region" description="Helical" evidence="10">
    <location>
        <begin position="88"/>
        <end position="109"/>
    </location>
</feature>
<reference evidence="11" key="2">
    <citation type="submission" date="2020-01" db="EMBL/GenBank/DDBJ databases">
        <authorList>
            <person name="Campanaro S."/>
        </authorList>
    </citation>
    <scope>NUCLEOTIDE SEQUENCE</scope>
    <source>
        <strain evidence="11">AS01afH2WH_6</strain>
    </source>
</reference>
<comment type="activity regulation">
    <text evidence="10">Na(+) is not transported, but it plays an essential structural role and its presence is essential for fluoride channel function.</text>
</comment>
<keyword evidence="5 10" id="KW-0472">Membrane</keyword>
<keyword evidence="4 10" id="KW-1133">Transmembrane helix</keyword>
<feature type="transmembrane region" description="Helical" evidence="10">
    <location>
        <begin position="55"/>
        <end position="76"/>
    </location>
</feature>
<keyword evidence="2 10" id="KW-1003">Cell membrane</keyword>
<comment type="function">
    <text evidence="9 10">Fluoride-specific ion channel. Important for reducing fluoride concentration in the cell, thus reducing its toxicity.</text>
</comment>
<accession>A0A971D037</accession>
<evidence type="ECO:0000256" key="1">
    <source>
        <dbReference type="ARBA" id="ARBA00004651"/>
    </source>
</evidence>
<comment type="subcellular location">
    <subcellularLocation>
        <location evidence="1 10">Cell membrane</location>
        <topology evidence="1 10">Multi-pass membrane protein</topology>
    </subcellularLocation>
</comment>
<keyword evidence="10" id="KW-0915">Sodium</keyword>
<dbReference type="GO" id="GO:0046872">
    <property type="term" value="F:metal ion binding"/>
    <property type="evidence" value="ECO:0007669"/>
    <property type="project" value="UniProtKB-KW"/>
</dbReference>
<dbReference type="PANTHER" id="PTHR28259">
    <property type="entry name" value="FLUORIDE EXPORT PROTEIN 1-RELATED"/>
    <property type="match status" value="1"/>
</dbReference>
<keyword evidence="10" id="KW-0406">Ion transport</keyword>
<sequence>MSQSTDTAKPYPFVNATVCVVVFVGGALGTGLRYAMSFLPVIGSQDAHGVGSFHLGTFLVNMIASCCYAGLVTYLAQAPWIHAKRRELISRGFGMGVCGGLSTLSALALEVFTSSQGNNVLGGMVYLMLTFAGGFTVALLGVRMGNWLVDHRNNPELSASSTSDEQLGAQR</sequence>
<dbReference type="Proteomes" id="UP000767327">
    <property type="component" value="Unassembled WGS sequence"/>
</dbReference>
<dbReference type="GO" id="GO:0140114">
    <property type="term" value="P:cellular detoxification of fluoride"/>
    <property type="evidence" value="ECO:0007669"/>
    <property type="project" value="UniProtKB-UniRule"/>
</dbReference>
<dbReference type="GO" id="GO:0062054">
    <property type="term" value="F:fluoride channel activity"/>
    <property type="evidence" value="ECO:0007669"/>
    <property type="project" value="UniProtKB-UniRule"/>
</dbReference>
<comment type="similarity">
    <text evidence="7 10">Belongs to the fluoride channel Fluc/FEX (TC 1.A.43) family.</text>
</comment>
<keyword evidence="10" id="KW-0479">Metal-binding</keyword>
<comment type="caution">
    <text evidence="11">The sequence shown here is derived from an EMBL/GenBank/DDBJ whole genome shotgun (WGS) entry which is preliminary data.</text>
</comment>
<evidence type="ECO:0000313" key="11">
    <source>
        <dbReference type="EMBL" id="NLT80320.1"/>
    </source>
</evidence>
<evidence type="ECO:0000256" key="10">
    <source>
        <dbReference type="HAMAP-Rule" id="MF_00454"/>
    </source>
</evidence>
<organism evidence="11 12">
    <name type="scientific">Bifidobacterium crudilactis</name>
    <dbReference type="NCBI Taxonomy" id="327277"/>
    <lineage>
        <taxon>Bacteria</taxon>
        <taxon>Bacillati</taxon>
        <taxon>Actinomycetota</taxon>
        <taxon>Actinomycetes</taxon>
        <taxon>Bifidobacteriales</taxon>
        <taxon>Bifidobacteriaceae</taxon>
        <taxon>Bifidobacterium</taxon>
    </lineage>
</organism>
<dbReference type="PANTHER" id="PTHR28259:SF1">
    <property type="entry name" value="FLUORIDE EXPORT PROTEIN 1-RELATED"/>
    <property type="match status" value="1"/>
</dbReference>
<dbReference type="AlphaFoldDB" id="A0A971D037"/>
<evidence type="ECO:0000256" key="5">
    <source>
        <dbReference type="ARBA" id="ARBA00023136"/>
    </source>
</evidence>
<dbReference type="GO" id="GO:0005886">
    <property type="term" value="C:plasma membrane"/>
    <property type="evidence" value="ECO:0007669"/>
    <property type="project" value="UniProtKB-SubCell"/>
</dbReference>
<gene>
    <name evidence="10" type="primary">fluC</name>
    <name evidence="10" type="synonym">crcB</name>
    <name evidence="11" type="ORF">GXW98_08580</name>
</gene>
<feature type="binding site" evidence="10">
    <location>
        <position position="102"/>
    </location>
    <ligand>
        <name>Na(+)</name>
        <dbReference type="ChEBI" id="CHEBI:29101"/>
        <note>structural</note>
    </ligand>
</feature>
<evidence type="ECO:0000256" key="2">
    <source>
        <dbReference type="ARBA" id="ARBA00022475"/>
    </source>
</evidence>
<evidence type="ECO:0000256" key="4">
    <source>
        <dbReference type="ARBA" id="ARBA00022989"/>
    </source>
</evidence>
<protein>
    <recommendedName>
        <fullName evidence="10">Fluoride-specific ion channel FluC</fullName>
    </recommendedName>
</protein>
<keyword evidence="6 10" id="KW-0407">Ion channel</keyword>
<reference evidence="11" key="1">
    <citation type="journal article" date="2020" name="Biotechnol. Biofuels">
        <title>New insights from the biogas microbiome by comprehensive genome-resolved metagenomics of nearly 1600 species originating from multiple anaerobic digesters.</title>
        <authorList>
            <person name="Campanaro S."/>
            <person name="Treu L."/>
            <person name="Rodriguez-R L.M."/>
            <person name="Kovalovszki A."/>
            <person name="Ziels R.M."/>
            <person name="Maus I."/>
            <person name="Zhu X."/>
            <person name="Kougias P.G."/>
            <person name="Basile A."/>
            <person name="Luo G."/>
            <person name="Schluter A."/>
            <person name="Konstantinidis K.T."/>
            <person name="Angelidaki I."/>
        </authorList>
    </citation>
    <scope>NUCLEOTIDE SEQUENCE</scope>
    <source>
        <strain evidence="11">AS01afH2WH_6</strain>
    </source>
</reference>
<proteinExistence type="inferred from homology"/>
<dbReference type="RefSeq" id="WP_273174437.1">
    <property type="nucleotide sequence ID" value="NZ_CP181270.1"/>
</dbReference>
<evidence type="ECO:0000256" key="3">
    <source>
        <dbReference type="ARBA" id="ARBA00022692"/>
    </source>
</evidence>
<evidence type="ECO:0000313" key="12">
    <source>
        <dbReference type="Proteomes" id="UP000767327"/>
    </source>
</evidence>